<proteinExistence type="predicted"/>
<organism evidence="4 5">
    <name type="scientific">Candidatus Muproteobacteria bacterium RIFCSPLOWO2_01_FULL_60_18</name>
    <dbReference type="NCBI Taxonomy" id="1817768"/>
    <lineage>
        <taxon>Bacteria</taxon>
        <taxon>Pseudomonadati</taxon>
        <taxon>Pseudomonadota</taxon>
        <taxon>Candidatus Muproteobacteria</taxon>
    </lineage>
</organism>
<evidence type="ECO:0000313" key="4">
    <source>
        <dbReference type="EMBL" id="OGI51080.1"/>
    </source>
</evidence>
<dbReference type="CDD" id="cd00118">
    <property type="entry name" value="LysM"/>
    <property type="match status" value="1"/>
</dbReference>
<dbReference type="STRING" id="1817768.A3A87_00135"/>
<name>A0A1F6U165_9PROT</name>
<dbReference type="EMBL" id="MFTC01000052">
    <property type="protein sequence ID" value="OGI51080.1"/>
    <property type="molecule type" value="Genomic_DNA"/>
</dbReference>
<dbReference type="Pfam" id="PF01476">
    <property type="entry name" value="LysM"/>
    <property type="match status" value="1"/>
</dbReference>
<dbReference type="PROSITE" id="PS51782">
    <property type="entry name" value="LYSM"/>
    <property type="match status" value="1"/>
</dbReference>
<dbReference type="InterPro" id="IPR052196">
    <property type="entry name" value="Bact_Kbp"/>
</dbReference>
<dbReference type="PANTHER" id="PTHR34700">
    <property type="entry name" value="POTASSIUM BINDING PROTEIN KBP"/>
    <property type="match status" value="1"/>
</dbReference>
<dbReference type="PANTHER" id="PTHR34700:SF4">
    <property type="entry name" value="PHAGE-LIKE ELEMENT PBSX PROTEIN XKDP"/>
    <property type="match status" value="1"/>
</dbReference>
<protein>
    <recommendedName>
        <fullName evidence="3">LysM domain-containing protein</fullName>
    </recommendedName>
</protein>
<dbReference type="AlphaFoldDB" id="A0A1F6U165"/>
<dbReference type="SMART" id="SM00257">
    <property type="entry name" value="LysM"/>
    <property type="match status" value="1"/>
</dbReference>
<accession>A0A1F6U165</accession>
<dbReference type="SUPFAM" id="SSF54106">
    <property type="entry name" value="LysM domain"/>
    <property type="match status" value="1"/>
</dbReference>
<gene>
    <name evidence="4" type="ORF">A3A87_00135</name>
</gene>
<dbReference type="InterPro" id="IPR018392">
    <property type="entry name" value="LysM"/>
</dbReference>
<dbReference type="Proteomes" id="UP000179037">
    <property type="component" value="Unassembled WGS sequence"/>
</dbReference>
<evidence type="ECO:0000313" key="5">
    <source>
        <dbReference type="Proteomes" id="UP000179037"/>
    </source>
</evidence>
<dbReference type="InterPro" id="IPR036779">
    <property type="entry name" value="LysM_dom_sf"/>
</dbReference>
<feature type="domain" description="LysM" evidence="3">
    <location>
        <begin position="39"/>
        <end position="87"/>
    </location>
</feature>
<keyword evidence="2" id="KW-0732">Signal</keyword>
<sequence>MSPKPLRGTRFFLLITALLLAAPVQVRADEVQLKPDHPERYTVVKGDTLWDVSTRFLKSPWHWPKIWKINDQIKNPHLIYPGDVVVLRMVDGKPVLTVERKDKASGLPSLPEAAKAPDAPVGERRVDDRTVKLSPQARSEPLEAAIPTIPPNAIVPFLTRPLAVEENELEQAGYITTGLDDRIALGDSSQFYARGLQDDAAEYYQIFRPGKPIRHPDTGELLAYEALYLGDAKRLETGDPSKLVVTAVKQEIIPTDRLLTAPKKASLPYYYPHAPKTQVQGRIVSALNAVAEIGPQTVVGISLGAREGIEEGNVLRIMRHVGTHKDPLTRERYKLPDEESGLLLIFRTYEKMSYGLVMTATRPVHLLDAVITP</sequence>
<reference evidence="4 5" key="1">
    <citation type="journal article" date="2016" name="Nat. Commun.">
        <title>Thousands of microbial genomes shed light on interconnected biogeochemical processes in an aquifer system.</title>
        <authorList>
            <person name="Anantharaman K."/>
            <person name="Brown C.T."/>
            <person name="Hug L.A."/>
            <person name="Sharon I."/>
            <person name="Castelle C.J."/>
            <person name="Probst A.J."/>
            <person name="Thomas B.C."/>
            <person name="Singh A."/>
            <person name="Wilkins M.J."/>
            <person name="Karaoz U."/>
            <person name="Brodie E.L."/>
            <person name="Williams K.H."/>
            <person name="Hubbard S.S."/>
            <person name="Banfield J.F."/>
        </authorList>
    </citation>
    <scope>NUCLEOTIDE SEQUENCE [LARGE SCALE GENOMIC DNA]</scope>
</reference>
<feature type="compositionally biased region" description="Basic and acidic residues" evidence="1">
    <location>
        <begin position="121"/>
        <end position="131"/>
    </location>
</feature>
<evidence type="ECO:0000259" key="3">
    <source>
        <dbReference type="PROSITE" id="PS51782"/>
    </source>
</evidence>
<feature type="chain" id="PRO_5009526937" description="LysM domain-containing protein" evidence="2">
    <location>
        <begin position="29"/>
        <end position="373"/>
    </location>
</feature>
<evidence type="ECO:0000256" key="1">
    <source>
        <dbReference type="SAM" id="MobiDB-lite"/>
    </source>
</evidence>
<comment type="caution">
    <text evidence="4">The sequence shown here is derived from an EMBL/GenBank/DDBJ whole genome shotgun (WGS) entry which is preliminary data.</text>
</comment>
<dbReference type="Gene3D" id="3.10.350.10">
    <property type="entry name" value="LysM domain"/>
    <property type="match status" value="1"/>
</dbReference>
<evidence type="ECO:0000256" key="2">
    <source>
        <dbReference type="SAM" id="SignalP"/>
    </source>
</evidence>
<feature type="signal peptide" evidence="2">
    <location>
        <begin position="1"/>
        <end position="28"/>
    </location>
</feature>
<feature type="region of interest" description="Disordered" evidence="1">
    <location>
        <begin position="101"/>
        <end position="134"/>
    </location>
</feature>